<accession>A0A6J4MZD3</accession>
<feature type="compositionally biased region" description="Basic residues" evidence="1">
    <location>
        <begin position="24"/>
        <end position="36"/>
    </location>
</feature>
<sequence length="197" mass="20086">AAASGAPRPAGHRPSQRRGVVAAGRRRRRRRRHAAHQRSACPRCGLVLLARAQGAGYDGAAGREQSHRARGPAGGRAAGGLAGRGGVHRLGAALPGVSRRRGPARLGAAGPGTPTGDHCGESGTGCAAGRLAGGARRRPRRARDGVDAPGLGADRSGCRRRRVAAAAAARPLLPGGRRRRSRHHHLGMGSVGHAARV</sequence>
<evidence type="ECO:0000313" key="2">
    <source>
        <dbReference type="EMBL" id="CAA9368626.1"/>
    </source>
</evidence>
<dbReference type="EMBL" id="CADCUL010000055">
    <property type="protein sequence ID" value="CAA9368626.1"/>
    <property type="molecule type" value="Genomic_DNA"/>
</dbReference>
<reference evidence="2" key="1">
    <citation type="submission" date="2020-02" db="EMBL/GenBank/DDBJ databases">
        <authorList>
            <person name="Meier V. D."/>
        </authorList>
    </citation>
    <scope>NUCLEOTIDE SEQUENCE</scope>
    <source>
        <strain evidence="2">AVDCRST_MAG21</strain>
    </source>
</reference>
<feature type="region of interest" description="Disordered" evidence="1">
    <location>
        <begin position="1"/>
        <end position="39"/>
    </location>
</feature>
<feature type="region of interest" description="Disordered" evidence="1">
    <location>
        <begin position="59"/>
        <end position="85"/>
    </location>
</feature>
<proteinExistence type="predicted"/>
<feature type="region of interest" description="Disordered" evidence="1">
    <location>
        <begin position="130"/>
        <end position="197"/>
    </location>
</feature>
<name>A0A6J4MZD3_9ACTN</name>
<organism evidence="2">
    <name type="scientific">uncultured Nocardioidaceae bacterium</name>
    <dbReference type="NCBI Taxonomy" id="253824"/>
    <lineage>
        <taxon>Bacteria</taxon>
        <taxon>Bacillati</taxon>
        <taxon>Actinomycetota</taxon>
        <taxon>Actinomycetes</taxon>
        <taxon>Propionibacteriales</taxon>
        <taxon>Nocardioidaceae</taxon>
        <taxon>environmental samples</taxon>
    </lineage>
</organism>
<feature type="compositionally biased region" description="Basic residues" evidence="1">
    <location>
        <begin position="176"/>
        <end position="186"/>
    </location>
</feature>
<gene>
    <name evidence="2" type="ORF">AVDCRST_MAG21-447</name>
</gene>
<feature type="non-terminal residue" evidence="2">
    <location>
        <position position="1"/>
    </location>
</feature>
<dbReference type="AlphaFoldDB" id="A0A6J4MZD3"/>
<evidence type="ECO:0000256" key="1">
    <source>
        <dbReference type="SAM" id="MobiDB-lite"/>
    </source>
</evidence>
<feature type="compositionally biased region" description="Gly residues" evidence="1">
    <location>
        <begin position="72"/>
        <end position="85"/>
    </location>
</feature>
<protein>
    <submittedName>
        <fullName evidence="2">Uncharacterized protein</fullName>
    </submittedName>
</protein>
<feature type="compositionally biased region" description="Low complexity" evidence="1">
    <location>
        <begin position="164"/>
        <end position="175"/>
    </location>
</feature>
<feature type="non-terminal residue" evidence="2">
    <location>
        <position position="197"/>
    </location>
</feature>